<reference evidence="2 3" key="1">
    <citation type="submission" date="2023-12" db="EMBL/GenBank/DDBJ databases">
        <title>Thiobacillus sedimentum sp. nov., a chemolithoautotrophic sulfur-oxidizing bacterium isolated from freshwater sediment.</title>
        <authorList>
            <person name="Luo J."/>
            <person name="Dai C."/>
        </authorList>
    </citation>
    <scope>NUCLEOTIDE SEQUENCE [LARGE SCALE GENOMIC DNA]</scope>
    <source>
        <strain evidence="2 3">SCUT-2</strain>
    </source>
</reference>
<accession>A0ABZ1CII6</accession>
<evidence type="ECO:0000313" key="3">
    <source>
        <dbReference type="Proteomes" id="UP001334732"/>
    </source>
</evidence>
<gene>
    <name evidence="2" type="ORF">VA613_11800</name>
</gene>
<evidence type="ECO:0008006" key="4">
    <source>
        <dbReference type="Google" id="ProtNLM"/>
    </source>
</evidence>
<dbReference type="RefSeq" id="WP_324779213.1">
    <property type="nucleotide sequence ID" value="NZ_CP141769.1"/>
</dbReference>
<keyword evidence="3" id="KW-1185">Reference proteome</keyword>
<feature type="transmembrane region" description="Helical" evidence="1">
    <location>
        <begin position="6"/>
        <end position="29"/>
    </location>
</feature>
<feature type="transmembrane region" description="Helical" evidence="1">
    <location>
        <begin position="41"/>
        <end position="60"/>
    </location>
</feature>
<sequence length="121" mass="12562">MQLPETWMAITALTVLAFAVLGGALTAYVRLAEKNTPIDTGLLHGRAGAAAALLLLAALLMGGETSQHVKPALGLLALTIMGGTALYFLIRRKGILPKSVILLHAAFALGAVYTLVFGLPI</sequence>
<evidence type="ECO:0000313" key="2">
    <source>
        <dbReference type="EMBL" id="WRS38681.1"/>
    </source>
</evidence>
<keyword evidence="1" id="KW-0472">Membrane</keyword>
<feature type="transmembrane region" description="Helical" evidence="1">
    <location>
        <begin position="72"/>
        <end position="89"/>
    </location>
</feature>
<keyword evidence="1" id="KW-0812">Transmembrane</keyword>
<dbReference type="Proteomes" id="UP001334732">
    <property type="component" value="Chromosome"/>
</dbReference>
<evidence type="ECO:0000256" key="1">
    <source>
        <dbReference type="SAM" id="Phobius"/>
    </source>
</evidence>
<name>A0ABZ1CII6_9PROT</name>
<keyword evidence="1" id="KW-1133">Transmembrane helix</keyword>
<organism evidence="2 3">
    <name type="scientific">Thiobacillus sedimenti</name>
    <dbReference type="NCBI Taxonomy" id="3110231"/>
    <lineage>
        <taxon>Bacteria</taxon>
        <taxon>Pseudomonadati</taxon>
        <taxon>Pseudomonadota</taxon>
        <taxon>Betaproteobacteria</taxon>
        <taxon>Nitrosomonadales</taxon>
        <taxon>Thiobacillaceae</taxon>
        <taxon>Thiobacillus</taxon>
    </lineage>
</organism>
<dbReference type="EMBL" id="CP141769">
    <property type="protein sequence ID" value="WRS38681.1"/>
    <property type="molecule type" value="Genomic_DNA"/>
</dbReference>
<protein>
    <recommendedName>
        <fullName evidence="4">Transmembrane protein</fullName>
    </recommendedName>
</protein>
<proteinExistence type="predicted"/>
<feature type="transmembrane region" description="Helical" evidence="1">
    <location>
        <begin position="101"/>
        <end position="119"/>
    </location>
</feature>